<evidence type="ECO:0000313" key="3">
    <source>
        <dbReference type="EMBL" id="GJE96993.1"/>
    </source>
</evidence>
<dbReference type="Proteomes" id="UP000703269">
    <property type="component" value="Unassembled WGS sequence"/>
</dbReference>
<name>A0A9P3GJD7_9APHY</name>
<reference evidence="3 4" key="1">
    <citation type="submission" date="2021-08" db="EMBL/GenBank/DDBJ databases">
        <title>Draft Genome Sequence of Phanerochaete sordida strain YK-624.</title>
        <authorList>
            <person name="Mori T."/>
            <person name="Dohra H."/>
            <person name="Suzuki T."/>
            <person name="Kawagishi H."/>
            <person name="Hirai H."/>
        </authorList>
    </citation>
    <scope>NUCLEOTIDE SEQUENCE [LARGE SCALE GENOMIC DNA]</scope>
    <source>
        <strain evidence="3 4">YK-624</strain>
    </source>
</reference>
<feature type="region of interest" description="Disordered" evidence="2">
    <location>
        <begin position="252"/>
        <end position="298"/>
    </location>
</feature>
<dbReference type="EMBL" id="BPQB01000066">
    <property type="protein sequence ID" value="GJE96993.1"/>
    <property type="molecule type" value="Genomic_DNA"/>
</dbReference>
<evidence type="ECO:0000256" key="2">
    <source>
        <dbReference type="SAM" id="MobiDB-lite"/>
    </source>
</evidence>
<evidence type="ECO:0000256" key="1">
    <source>
        <dbReference type="SAM" id="Coils"/>
    </source>
</evidence>
<dbReference type="AlphaFoldDB" id="A0A9P3GJD7"/>
<accession>A0A9P3GJD7</accession>
<comment type="caution">
    <text evidence="3">The sequence shown here is derived from an EMBL/GenBank/DDBJ whole genome shotgun (WGS) entry which is preliminary data.</text>
</comment>
<feature type="region of interest" description="Disordered" evidence="2">
    <location>
        <begin position="373"/>
        <end position="398"/>
    </location>
</feature>
<sequence>MASAPAAPAQPANAVAHTNRFTALDTAPGDGTPNGATPDAVRTPALAPAFAFADCVEQRSDPAFNASLDRLISEASSDGASSMEDDTPRLADVFGPVTLHLQRAHEHLVQHHTTAIDLIRSLGDASEASQVALLSATMQAFLAGWLDVARHNQGLLRTAFPDFTLASRLADAQEQAQRLQEQLSLHDELTAAMNRLQLNDTRFQERVMHVQAVVGQVLVTTRDVGQAVHDLSRAPATSAADGGAARVAVPPVGAAAEPAPPRKRTLFAGSRAQEPPKKKARDGATAPPPATPAAAPGGGVTLVLPPNADFRALSTAASVIAQADGLAGSDLATIMHVAKDFNIQPRAAAAAAPTPLYAMAAADVTAPTPAQAGKVVDASRAPKPAAKPNAKGKAKGQKKVVPITHYPAPAAAHNVVRVNYATPVPLAARLAAADVQLIVNAAHAAASEHGPDSPSPRVTEVIWHIDGSQVDLRFDPRPEPAVVHELDRNHHPRFGGDVHDLGFYVPITQLLVQGVLVKRIDGSAIPVEEIYAAIGENWVAEKAANGVVHGNLLGVTQHPKPEFRNVVGPTAQLVIAIFDDVDGSRATAALDAGRLKIGKNWHPLGLYTGPRRNPQCTRCLYWGHRAHHCRAQHEHCALCHLPHPTDFHDSFCMACSDTRAARGVASVVCPRVEGHLSCANCGKEGHGPADSVCKWSRNAFSSRWLANRKPAVAVRDPPHGP</sequence>
<evidence type="ECO:0008006" key="5">
    <source>
        <dbReference type="Google" id="ProtNLM"/>
    </source>
</evidence>
<feature type="coiled-coil region" evidence="1">
    <location>
        <begin position="169"/>
        <end position="199"/>
    </location>
</feature>
<proteinExistence type="predicted"/>
<protein>
    <recommendedName>
        <fullName evidence="5">CCHC-type domain-containing protein</fullName>
    </recommendedName>
</protein>
<organism evidence="3 4">
    <name type="scientific">Phanerochaete sordida</name>
    <dbReference type="NCBI Taxonomy" id="48140"/>
    <lineage>
        <taxon>Eukaryota</taxon>
        <taxon>Fungi</taxon>
        <taxon>Dikarya</taxon>
        <taxon>Basidiomycota</taxon>
        <taxon>Agaricomycotina</taxon>
        <taxon>Agaricomycetes</taxon>
        <taxon>Polyporales</taxon>
        <taxon>Phanerochaetaceae</taxon>
        <taxon>Phanerochaete</taxon>
    </lineage>
</organism>
<keyword evidence="4" id="KW-1185">Reference proteome</keyword>
<gene>
    <name evidence="3" type="ORF">PsYK624_132030</name>
</gene>
<keyword evidence="1" id="KW-0175">Coiled coil</keyword>
<evidence type="ECO:0000313" key="4">
    <source>
        <dbReference type="Proteomes" id="UP000703269"/>
    </source>
</evidence>